<evidence type="ECO:0000313" key="1">
    <source>
        <dbReference type="EMBL" id="KAH0557862.1"/>
    </source>
</evidence>
<proteinExistence type="predicted"/>
<dbReference type="EMBL" id="JAHXZJ010000747">
    <property type="protein sequence ID" value="KAH0557862.1"/>
    <property type="molecule type" value="Genomic_DNA"/>
</dbReference>
<evidence type="ECO:0000313" key="2">
    <source>
        <dbReference type="Proteomes" id="UP000826195"/>
    </source>
</evidence>
<accession>A0AAV7IUT7</accession>
<dbReference type="AlphaFoldDB" id="A0AAV7IUT7"/>
<protein>
    <submittedName>
        <fullName evidence="1">Uncharacterized protein</fullName>
    </submittedName>
</protein>
<name>A0AAV7IUT7_COTGL</name>
<reference evidence="1 2" key="1">
    <citation type="journal article" date="2021" name="J. Hered.">
        <title>A chromosome-level genome assembly of the parasitoid wasp, Cotesia glomerata (Hymenoptera: Braconidae).</title>
        <authorList>
            <person name="Pinto B.J."/>
            <person name="Weis J.J."/>
            <person name="Gamble T."/>
            <person name="Ode P.J."/>
            <person name="Paul R."/>
            <person name="Zaspel J.M."/>
        </authorList>
    </citation>
    <scope>NUCLEOTIDE SEQUENCE [LARGE SCALE GENOMIC DNA]</scope>
    <source>
        <strain evidence="1">CgM1</strain>
    </source>
</reference>
<sequence>MSQSSGEANSLGLFGAGELGGWVGGKDRKGMRPVTFYSPSGVEQVRVERRSTGDEMGGLSLRGQSPPKALLLRTIPGFAGEQRSNHRYLTPIPGPKLKIKILTTLPFAKYYCTSSSSL</sequence>
<organism evidence="1 2">
    <name type="scientific">Cotesia glomerata</name>
    <name type="common">Lepidopteran parasitic wasp</name>
    <name type="synonym">Apanteles glomeratus</name>
    <dbReference type="NCBI Taxonomy" id="32391"/>
    <lineage>
        <taxon>Eukaryota</taxon>
        <taxon>Metazoa</taxon>
        <taxon>Ecdysozoa</taxon>
        <taxon>Arthropoda</taxon>
        <taxon>Hexapoda</taxon>
        <taxon>Insecta</taxon>
        <taxon>Pterygota</taxon>
        <taxon>Neoptera</taxon>
        <taxon>Endopterygota</taxon>
        <taxon>Hymenoptera</taxon>
        <taxon>Apocrita</taxon>
        <taxon>Ichneumonoidea</taxon>
        <taxon>Braconidae</taxon>
        <taxon>Microgastrinae</taxon>
        <taxon>Cotesia</taxon>
    </lineage>
</organism>
<comment type="caution">
    <text evidence="1">The sequence shown here is derived from an EMBL/GenBank/DDBJ whole genome shotgun (WGS) entry which is preliminary data.</text>
</comment>
<dbReference type="Proteomes" id="UP000826195">
    <property type="component" value="Unassembled WGS sequence"/>
</dbReference>
<keyword evidence="2" id="KW-1185">Reference proteome</keyword>
<gene>
    <name evidence="1" type="ORF">KQX54_012422</name>
</gene>